<name>A0A0C1MY06_9CYAN</name>
<dbReference type="InterPro" id="IPR021109">
    <property type="entry name" value="Peptidase_aspartic_dom_sf"/>
</dbReference>
<evidence type="ECO:0000313" key="1">
    <source>
        <dbReference type="EMBL" id="KAF3889318.1"/>
    </source>
</evidence>
<gene>
    <name evidence="2" type="ORF">DA73_0239570</name>
    <name evidence="1" type="ORF">DA73_0400030430</name>
</gene>
<evidence type="ECO:0000313" key="3">
    <source>
        <dbReference type="Proteomes" id="UP000029738"/>
    </source>
</evidence>
<sequence>MTISGKFGDEEALLFEIDLIASDGLELSVDAMLDTGFSGWLAIDKQDLDALSWKYVDQQIMRTAGGDVRFKIYIGKVKLDGQELDIPVHVGKDLTEILLGRQWLINRRLVVDIPSGELTLGDGAS</sequence>
<reference evidence="1" key="2">
    <citation type="submission" date="2019-11" db="EMBL/GenBank/DDBJ databases">
        <title>Improved Assembly of Tolypothrix boutellei genome.</title>
        <authorList>
            <person name="Sarangi A.N."/>
            <person name="Mukherjee M."/>
            <person name="Ghosh S."/>
            <person name="Singh D."/>
            <person name="Das A."/>
            <person name="Kant S."/>
            <person name="Prusty A."/>
            <person name="Tripathy S."/>
        </authorList>
    </citation>
    <scope>NUCLEOTIDE SEQUENCE</scope>
    <source>
        <strain evidence="1">VB521301</strain>
    </source>
</reference>
<comment type="caution">
    <text evidence="2">The sequence shown here is derived from an EMBL/GenBank/DDBJ whole genome shotgun (WGS) entry which is preliminary data.</text>
</comment>
<dbReference type="GO" id="GO:0008233">
    <property type="term" value="F:peptidase activity"/>
    <property type="evidence" value="ECO:0007669"/>
    <property type="project" value="UniProtKB-KW"/>
</dbReference>
<proteinExistence type="predicted"/>
<dbReference type="Proteomes" id="UP000029738">
    <property type="component" value="Unassembled WGS sequence"/>
</dbReference>
<reference evidence="2" key="1">
    <citation type="journal article" date="2015" name="Genome Announc.">
        <title>Draft Genome Sequence of Tolypothrix boutellei Strain VB521301.</title>
        <authorList>
            <person name="Chandrababunaidu M.M."/>
            <person name="Singh D."/>
            <person name="Sen D."/>
            <person name="Bhan S."/>
            <person name="Das S."/>
            <person name="Gupta A."/>
            <person name="Adhikary S.P."/>
            <person name="Tripathy S."/>
        </authorList>
    </citation>
    <scope>NUCLEOTIDE SEQUENCE</scope>
    <source>
        <strain evidence="2">VB521301</strain>
    </source>
</reference>
<keyword evidence="2" id="KW-0378">Hydrolase</keyword>
<evidence type="ECO:0000313" key="2">
    <source>
        <dbReference type="EMBL" id="KIE07242.1"/>
    </source>
</evidence>
<dbReference type="RefSeq" id="WP_038082080.1">
    <property type="nucleotide sequence ID" value="NZ_JHEG04000001.1"/>
</dbReference>
<dbReference type="OrthoDB" id="460223at2"/>
<accession>A0A0C1MY06</accession>
<dbReference type="EMBL" id="JHEG02000059">
    <property type="protein sequence ID" value="KIE07242.1"/>
    <property type="molecule type" value="Genomic_DNA"/>
</dbReference>
<dbReference type="GO" id="GO:0006508">
    <property type="term" value="P:proteolysis"/>
    <property type="evidence" value="ECO:0007669"/>
    <property type="project" value="UniProtKB-KW"/>
</dbReference>
<protein>
    <submittedName>
        <fullName evidence="2">Aspartyl protease</fullName>
    </submittedName>
</protein>
<dbReference type="AlphaFoldDB" id="A0A0C1MY06"/>
<keyword evidence="3" id="KW-1185">Reference proteome</keyword>
<dbReference type="Gene3D" id="2.40.70.10">
    <property type="entry name" value="Acid Proteases"/>
    <property type="match status" value="1"/>
</dbReference>
<organism evidence="2">
    <name type="scientific">Tolypothrix bouteillei VB521301</name>
    <dbReference type="NCBI Taxonomy" id="1479485"/>
    <lineage>
        <taxon>Bacteria</taxon>
        <taxon>Bacillati</taxon>
        <taxon>Cyanobacteriota</taxon>
        <taxon>Cyanophyceae</taxon>
        <taxon>Nostocales</taxon>
        <taxon>Tolypothrichaceae</taxon>
        <taxon>Tolypothrix</taxon>
    </lineage>
</organism>
<keyword evidence="2" id="KW-0645">Protease</keyword>
<dbReference type="EMBL" id="JHEG04000001">
    <property type="protein sequence ID" value="KAF3889318.1"/>
    <property type="molecule type" value="Genomic_DNA"/>
</dbReference>